<proteinExistence type="predicted"/>
<reference evidence="1" key="1">
    <citation type="journal article" date="2023" name="G3 (Bethesda)">
        <title>A reference genome for the long-term kleptoplast-retaining sea slug Elysia crispata morphotype clarki.</title>
        <authorList>
            <person name="Eastman K.E."/>
            <person name="Pendleton A.L."/>
            <person name="Shaikh M.A."/>
            <person name="Suttiyut T."/>
            <person name="Ogas R."/>
            <person name="Tomko P."/>
            <person name="Gavelis G."/>
            <person name="Widhalm J.R."/>
            <person name="Wisecaver J.H."/>
        </authorList>
    </citation>
    <scope>NUCLEOTIDE SEQUENCE</scope>
    <source>
        <strain evidence="1">ECLA1</strain>
    </source>
</reference>
<keyword evidence="2" id="KW-1185">Reference proteome</keyword>
<sequence>YLLRYEFLHAGLTCTTYQWISPISRYSSSYTRVSPCWVWLAPQTQWISPISRYSICYTPSFLHAVSDLHPYQWISPISRYICATLRVSVLGLTCTTYQWISPISRYSICYTREFLHAVSDLHHLPLDLSHITLQYLLHSSFSMLESDLHHLAVDLSHITLQYLLHSEFLHAGSDLHLAVDLSITLPSFGSHSGDYPVLHRHGYFWNTAITVDLLGEVDVPKYMRE</sequence>
<dbReference type="AlphaFoldDB" id="A0AAE0XVD9"/>
<feature type="non-terminal residue" evidence="1">
    <location>
        <position position="1"/>
    </location>
</feature>
<name>A0AAE0XVD9_9GAST</name>
<comment type="caution">
    <text evidence="1">The sequence shown here is derived from an EMBL/GenBank/DDBJ whole genome shotgun (WGS) entry which is preliminary data.</text>
</comment>
<dbReference type="EMBL" id="JAWDGP010007456">
    <property type="protein sequence ID" value="KAK3717492.1"/>
    <property type="molecule type" value="Genomic_DNA"/>
</dbReference>
<gene>
    <name evidence="1" type="ORF">RRG08_054411</name>
</gene>
<dbReference type="Proteomes" id="UP001283361">
    <property type="component" value="Unassembled WGS sequence"/>
</dbReference>
<organism evidence="1 2">
    <name type="scientific">Elysia crispata</name>
    <name type="common">lettuce slug</name>
    <dbReference type="NCBI Taxonomy" id="231223"/>
    <lineage>
        <taxon>Eukaryota</taxon>
        <taxon>Metazoa</taxon>
        <taxon>Spiralia</taxon>
        <taxon>Lophotrochozoa</taxon>
        <taxon>Mollusca</taxon>
        <taxon>Gastropoda</taxon>
        <taxon>Heterobranchia</taxon>
        <taxon>Euthyneura</taxon>
        <taxon>Panpulmonata</taxon>
        <taxon>Sacoglossa</taxon>
        <taxon>Placobranchoidea</taxon>
        <taxon>Plakobranchidae</taxon>
        <taxon>Elysia</taxon>
    </lineage>
</organism>
<protein>
    <submittedName>
        <fullName evidence="1">Uncharacterized protein</fullName>
    </submittedName>
</protein>
<accession>A0AAE0XVD9</accession>
<evidence type="ECO:0000313" key="1">
    <source>
        <dbReference type="EMBL" id="KAK3717492.1"/>
    </source>
</evidence>
<evidence type="ECO:0000313" key="2">
    <source>
        <dbReference type="Proteomes" id="UP001283361"/>
    </source>
</evidence>